<organism evidence="1 2">
    <name type="scientific">Psilocybe cubensis</name>
    <name type="common">Psychedelic mushroom</name>
    <name type="synonym">Stropharia cubensis</name>
    <dbReference type="NCBI Taxonomy" id="181762"/>
    <lineage>
        <taxon>Eukaryota</taxon>
        <taxon>Fungi</taxon>
        <taxon>Dikarya</taxon>
        <taxon>Basidiomycota</taxon>
        <taxon>Agaricomycotina</taxon>
        <taxon>Agaricomycetes</taxon>
        <taxon>Agaricomycetidae</taxon>
        <taxon>Agaricales</taxon>
        <taxon>Agaricineae</taxon>
        <taxon>Strophariaceae</taxon>
        <taxon>Psilocybe</taxon>
    </lineage>
</organism>
<gene>
    <name evidence="1" type="ORF">JR316_0007549</name>
</gene>
<evidence type="ECO:0000313" key="1">
    <source>
        <dbReference type="EMBL" id="KAH9480942.1"/>
    </source>
</evidence>
<reference evidence="1" key="1">
    <citation type="submission" date="2021-10" db="EMBL/GenBank/DDBJ databases">
        <title>Psilocybe cubensis genome.</title>
        <authorList>
            <person name="Mckernan K.J."/>
            <person name="Crawford S."/>
            <person name="Trippe A."/>
            <person name="Kane L.T."/>
            <person name="Mclaughlin S."/>
        </authorList>
    </citation>
    <scope>NUCLEOTIDE SEQUENCE</scope>
    <source>
        <strain evidence="1">MGC-MH-2018</strain>
    </source>
</reference>
<dbReference type="EMBL" id="JAFIQS020000006">
    <property type="protein sequence ID" value="KAH9480942.1"/>
    <property type="molecule type" value="Genomic_DNA"/>
</dbReference>
<protein>
    <submittedName>
        <fullName evidence="1">Uncharacterized protein</fullName>
    </submittedName>
</protein>
<proteinExistence type="predicted"/>
<evidence type="ECO:0000313" key="2">
    <source>
        <dbReference type="Proteomes" id="UP000664032"/>
    </source>
</evidence>
<accession>A0ACB8GZY1</accession>
<name>A0ACB8GZY1_PSICU</name>
<keyword evidence="2" id="KW-1185">Reference proteome</keyword>
<comment type="caution">
    <text evidence="1">The sequence shown here is derived from an EMBL/GenBank/DDBJ whole genome shotgun (WGS) entry which is preliminary data.</text>
</comment>
<sequence>MALRAKKRYTRIIVLIVESSATYSFLLLLFAISSVVPALGQPNFPAGNFYTYVEAFLGVASNIGLVPTVMVFMLAIKEENTDSEISNVTADVSDLNFNHRQAGHESKSPGTETTNSALNTTMGNENRRSQDVNFQDPVNERKCD</sequence>
<dbReference type="Proteomes" id="UP000664032">
    <property type="component" value="Unassembled WGS sequence"/>
</dbReference>